<dbReference type="GeneID" id="47766190"/>
<evidence type="ECO:0000313" key="2">
    <source>
        <dbReference type="Proteomes" id="UP000196842"/>
    </source>
</evidence>
<dbReference type="EMBL" id="LT855380">
    <property type="protein sequence ID" value="SMS12118.1"/>
    <property type="molecule type" value="Genomic_DNA"/>
</dbReference>
<accession>A0A1Y6JQ97</accession>
<dbReference type="Proteomes" id="UP000196842">
    <property type="component" value="Chromosome I"/>
</dbReference>
<gene>
    <name evidence="1" type="ORF">CFBP1590__4532</name>
</gene>
<dbReference type="KEGG" id="pvd:CFBP1590__4532"/>
<organism evidence="1 2">
    <name type="scientific">Pseudomonas viridiflava</name>
    <name type="common">Phytomonas viridiflava</name>
    <dbReference type="NCBI Taxonomy" id="33069"/>
    <lineage>
        <taxon>Bacteria</taxon>
        <taxon>Pseudomonadati</taxon>
        <taxon>Pseudomonadota</taxon>
        <taxon>Gammaproteobacteria</taxon>
        <taxon>Pseudomonadales</taxon>
        <taxon>Pseudomonadaceae</taxon>
        <taxon>Pseudomonas</taxon>
    </lineage>
</organism>
<dbReference type="RefSeq" id="WP_088235963.1">
    <property type="nucleotide sequence ID" value="NZ_JAZEHZ010000006.1"/>
</dbReference>
<proteinExistence type="predicted"/>
<dbReference type="AlphaFoldDB" id="A0A1Y6JQ97"/>
<dbReference type="Gene3D" id="1.10.30.50">
    <property type="match status" value="1"/>
</dbReference>
<protein>
    <recommendedName>
        <fullName evidence="3">HNH domain-containing protein</fullName>
    </recommendedName>
</protein>
<reference evidence="1 2" key="1">
    <citation type="submission" date="2017-05" db="EMBL/GenBank/DDBJ databases">
        <authorList>
            <person name="Song R."/>
            <person name="Chenine A.L."/>
            <person name="Ruprecht R.M."/>
        </authorList>
    </citation>
    <scope>NUCLEOTIDE SEQUENCE [LARGE SCALE GENOMIC DNA]</scope>
    <source>
        <strain evidence="1 2">CFBP 1590</strain>
    </source>
</reference>
<name>A0A1Y6JQ97_PSEVI</name>
<evidence type="ECO:0000313" key="1">
    <source>
        <dbReference type="EMBL" id="SMS12118.1"/>
    </source>
</evidence>
<evidence type="ECO:0008006" key="3">
    <source>
        <dbReference type="Google" id="ProtNLM"/>
    </source>
</evidence>
<sequence length="354" mass="40483">MLFPYTYVPHQIEKMQVFIDFIFHEVWCKAPTSGDYSLDLFVANPDLHEVMTALHYDDGKGAMFFAGHVERIYGLFSALTAAQISDFQQWYRGNNDLEKACANDPAVPLARYKDVISAYPILGKKLAEFFRGLYDNSTLGLSAIKGKIGDIKDHNKKFFEINKVGKCPFCGINDLKGIHHTRREAYDHYLPKYRYPFNSINFQNLAPACHECNSVYKLSKDPAHNDFGRRKAFYPYVAGPTIEIQVTLQHSGVANLTPADINLKFGPAVNFEEIETWKDVYGIEERYKAKFCSADASDWIEQFRILNRRRAYSASEYIEDIAQSDPFANVNFLKQAFMQCCQDIGLLAAIEKYS</sequence>